<dbReference type="GeneID" id="109483797"/>
<accession>A0A6P4ZZR1</accession>
<dbReference type="GO" id="GO:0010499">
    <property type="term" value="P:proteasomal ubiquitin-independent protein catabolic process"/>
    <property type="evidence" value="ECO:0007669"/>
    <property type="project" value="TreeGrafter"/>
</dbReference>
<gene>
    <name evidence="14" type="primary">LOC109483797</name>
</gene>
<dbReference type="InterPro" id="IPR032430">
    <property type="entry name" value="Blm10_mid"/>
</dbReference>
<evidence type="ECO:0000313" key="14">
    <source>
        <dbReference type="RefSeq" id="XP_019642473.1"/>
    </source>
</evidence>
<reference evidence="14" key="1">
    <citation type="submission" date="2025-08" db="UniProtKB">
        <authorList>
            <consortium name="RefSeq"/>
        </authorList>
    </citation>
    <scope>IDENTIFICATION</scope>
    <source>
        <tissue evidence="14">Gonad</tissue>
    </source>
</reference>
<evidence type="ECO:0000256" key="2">
    <source>
        <dbReference type="ARBA" id="ARBA00004496"/>
    </source>
</evidence>
<dbReference type="PANTHER" id="PTHR32170:SF3">
    <property type="entry name" value="PROTEASOME ACTIVATOR COMPLEX SUBUNIT 4"/>
    <property type="match status" value="1"/>
</dbReference>
<feature type="domain" description="Proteasome activator complex subunit 4-like HEAT repeat-like" evidence="12">
    <location>
        <begin position="1243"/>
        <end position="1531"/>
    </location>
</feature>
<dbReference type="InterPro" id="IPR016024">
    <property type="entry name" value="ARM-type_fold"/>
</dbReference>
<dbReference type="PANTHER" id="PTHR32170">
    <property type="entry name" value="PROTEASOME ACTIVATOR COMPLEX SUBUNIT 4"/>
    <property type="match status" value="1"/>
</dbReference>
<keyword evidence="7" id="KW-0234">DNA repair</keyword>
<sequence length="1917" mass="219070">MSHCKPIKYGGASFTVTFQKFVAERSERFFRVMANREKALGFLPQKEIVYNKLLPYADCLDSESNEFLSEIKANLGRAVALRELKPGATHWTTRLSTYIRLYGRKFSKEDHVMFVKLYYELMTIPDLELPLVQKFAQMLTTLLKKRELLSRDDLVLPWRPLYELVERLFYSSWEPYGLEWYPSGRRARRGVNLRQLVGACLSRPSRVRHPRAMRAVLAALGVAGFGRSIENVIKNVVRMCRVYFSVESSAEMLEEWRPLLCPFDVTTCKAMSYFEMFLPTTLPPEHHDKGFKLWLDELLKMWDNCHNCPSWEQNLVNLFARVALDNIGYIDWSPWVSKLFTRLLRSLNLPVGSKQLQVGRAGGGYDVAVAGIWIVSMMGGPKGDIVLDHIQRFFQAVETYFHPSNNGRWMGKLQKLIYKLPSSVVKRLHRERYRKQSWDRLVPDAYKLTDMELEKVVEHMKPAVMLAIFSKTGSQDAAQALQNLALIRPDLILPPVLEKTYLAMETLTEPHQLTATMCCVVTMAREMVKGGRYPEGPSNLLPLLFMVLPGIDPNDFAKCMITFQFISTFCTLVPLVDCSEALQTRSDLTEREKELCSSTAGFEDFVMQFMDKCFALIENSTLEQTTTLDTLMDKMSNQEGMVEIGLTSTFSTILTQSSPAIYQEAIKKLFHFASSHMFETKVAGRMAANMCRAASKAHPEYTLKLFLPHCAQVIMKLTEAEDVQKEEQLDDELLWNLQMLADIVRCDGLSLVVYRDQLVPVLERTLHLTCKDGYQQAGLLLRHSLRALTLVYPQEYRSMPFRFDRPLNEYLPIRDWGTPGNLFDLGLRWHVPSLEEKKVALYLLDTFLQPELERLNQHTEGSISLSRDELQRTLMIVHDGLIGAGAIMPMWEEDVTADFVKSVTPLTGFSNTYKVKDEEFEALLKRRENLRAVICKVMQKLVGHILTNSEDDTKSLSFIIKIYSAVLFYYGTLKHEFDGRWKSFTVVKKAIEDKLHGKKRHIRALLVDRVSLQHEMRVLDKEHAPYTPLVQELMQDLLKLSTSHYGEVRAKAQQAFLGCLQMYPYSHLDLLPSILTYLKADPNISHDQFKGALYVLLGTRSCCLASLSEYAVIRQLWPTILQAGHSEKPSIQQLIEDVTDRIHRNYETVAVESEVSEACVDLAKAVLASKTPAPSCTPTTEEIEGAVKDLERRNKATLDIYHDLVNTLLDLLESGNLRWRFVQISIGMLTLQIRRDTPLPPRAVAMFTRSLVDETITIRKMAIGAVVAILKQQKREHKKKEIEPFKEGGCQPPPPGSLVPLGERDDNKWLQYDSSRLPKTQDQWENSTFVDKTHWGFYTWPKPMLTYAPADQQPPLGRKREDMSEGEGIIFDHFSNKEFVDKLIGFLSLEDRKGRDKFSNRRFNMFKGLFRNYDDALLSLFKPHMERLAADTQEFSQRCLAEIVAGLIRGAKHWTFDKQEKLYEFLLPLLKTVMTNASVETIGDWAQSMSSAVENRDPRKIHWLLEALMEDCGNEAGGSFLYSSRLYVLQSALNQQEWRVPELLHRLLAHLEPHLPHVYKNVRDRLGSVLTNIFMYELPGEIAMPTRSPQRGKFLLGLLPKLAILETLDLERNGNGSHGNGKGEEPMEVQDHAQDGALGQTDEKKEAIQLIKTVMKWMISGLARMYHGVFPELYQLLPLIMPLESTEKDDELQKDAQVCLACVAQAYLSPDIIPTAIEAVKQVAFGGLWRARLSIMTFLQVLVFCNLFLVQANKSVVADIRKLLLQLLQDEQLEVREMAGTTLSGFLQCGLIALDKDLQMHFNKLCHTKLPKKKKLTDAGVQEGPTSQALIQRHAGVLGLCACVLSYPYDVPDWMPQLLLELGDHLNDPQPIAGTVKKTLSDFRRTHHDNWQEHKQRFTEDQLCMLTDLLVSPSYYA</sequence>
<dbReference type="InterPro" id="IPR055455">
    <property type="entry name" value="HEAT_PSME4"/>
</dbReference>
<keyword evidence="8" id="KW-0539">Nucleus</keyword>
<dbReference type="OrthoDB" id="17907at2759"/>
<dbReference type="InterPro" id="IPR011989">
    <property type="entry name" value="ARM-like"/>
</dbReference>
<protein>
    <submittedName>
        <fullName evidence="14">Proteasome activator complex subunit 4-like isoform X3</fullName>
    </submittedName>
</protein>
<organism evidence="13 14">
    <name type="scientific">Branchiostoma belcheri</name>
    <name type="common">Amphioxus</name>
    <dbReference type="NCBI Taxonomy" id="7741"/>
    <lineage>
        <taxon>Eukaryota</taxon>
        <taxon>Metazoa</taxon>
        <taxon>Chordata</taxon>
        <taxon>Cephalochordata</taxon>
        <taxon>Leptocardii</taxon>
        <taxon>Amphioxiformes</taxon>
        <taxon>Branchiostomatidae</taxon>
        <taxon>Branchiostoma</taxon>
    </lineage>
</organism>
<evidence type="ECO:0000256" key="5">
    <source>
        <dbReference type="ARBA" id="ARBA00022737"/>
    </source>
</evidence>
<evidence type="ECO:0000259" key="12">
    <source>
        <dbReference type="Pfam" id="PF23096"/>
    </source>
</evidence>
<evidence type="ECO:0000256" key="6">
    <source>
        <dbReference type="ARBA" id="ARBA00022763"/>
    </source>
</evidence>
<dbReference type="InterPro" id="IPR035309">
    <property type="entry name" value="PSME4"/>
</dbReference>
<dbReference type="Pfam" id="PF23096">
    <property type="entry name" value="HEAT_PSME4"/>
    <property type="match status" value="1"/>
</dbReference>
<evidence type="ECO:0000256" key="7">
    <source>
        <dbReference type="ARBA" id="ARBA00023204"/>
    </source>
</evidence>
<feature type="region of interest" description="Disordered" evidence="9">
    <location>
        <begin position="1278"/>
        <end position="1302"/>
    </location>
</feature>
<dbReference type="Proteomes" id="UP000515135">
    <property type="component" value="Unplaced"/>
</dbReference>
<dbReference type="Pfam" id="PF16507">
    <property type="entry name" value="HEAT_PSME4_mid"/>
    <property type="match status" value="1"/>
</dbReference>
<dbReference type="GO" id="GO:1990111">
    <property type="term" value="C:spermatoproteasome complex"/>
    <property type="evidence" value="ECO:0007669"/>
    <property type="project" value="TreeGrafter"/>
</dbReference>
<feature type="domain" description="Proteasome activator complex subunit 4 C-terminal" evidence="10">
    <location>
        <begin position="1831"/>
        <end position="1917"/>
    </location>
</feature>
<dbReference type="GO" id="GO:0016504">
    <property type="term" value="F:peptidase activator activity"/>
    <property type="evidence" value="ECO:0007669"/>
    <property type="project" value="InterPro"/>
</dbReference>
<keyword evidence="5" id="KW-0677">Repeat</keyword>
<evidence type="ECO:0000256" key="3">
    <source>
        <dbReference type="ARBA" id="ARBA00005739"/>
    </source>
</evidence>
<comment type="subcellular location">
    <subcellularLocation>
        <location evidence="2">Cytoplasm</location>
    </subcellularLocation>
    <subcellularLocation>
        <location evidence="1">Nucleus speckle</location>
    </subcellularLocation>
</comment>
<keyword evidence="6" id="KW-0227">DNA damage</keyword>
<comment type="similarity">
    <text evidence="3">Belongs to the BLM10 family.</text>
</comment>
<feature type="domain" description="Proteasome activator Blm10 middle HEAT repeats region" evidence="11">
    <location>
        <begin position="391"/>
        <end position="886"/>
    </location>
</feature>
<dbReference type="Gene3D" id="1.25.10.10">
    <property type="entry name" value="Leucine-rich Repeat Variant"/>
    <property type="match status" value="1"/>
</dbReference>
<proteinExistence type="inferred from homology"/>
<dbReference type="GO" id="GO:0070628">
    <property type="term" value="F:proteasome binding"/>
    <property type="evidence" value="ECO:0007669"/>
    <property type="project" value="InterPro"/>
</dbReference>
<evidence type="ECO:0000313" key="13">
    <source>
        <dbReference type="Proteomes" id="UP000515135"/>
    </source>
</evidence>
<evidence type="ECO:0000259" key="10">
    <source>
        <dbReference type="Pfam" id="PF11919"/>
    </source>
</evidence>
<dbReference type="Pfam" id="PF11919">
    <property type="entry name" value="PSME4_C"/>
    <property type="match status" value="1"/>
</dbReference>
<name>A0A6P4ZZR1_BRABE</name>
<dbReference type="RefSeq" id="XP_019642473.1">
    <property type="nucleotide sequence ID" value="XM_019786914.1"/>
</dbReference>
<evidence type="ECO:0000256" key="1">
    <source>
        <dbReference type="ARBA" id="ARBA00004324"/>
    </source>
</evidence>
<evidence type="ECO:0000256" key="9">
    <source>
        <dbReference type="SAM" id="MobiDB-lite"/>
    </source>
</evidence>
<keyword evidence="13" id="KW-1185">Reference proteome</keyword>
<dbReference type="GO" id="GO:0006281">
    <property type="term" value="P:DNA repair"/>
    <property type="evidence" value="ECO:0007669"/>
    <property type="project" value="UniProtKB-KW"/>
</dbReference>
<evidence type="ECO:0000256" key="8">
    <source>
        <dbReference type="ARBA" id="ARBA00023242"/>
    </source>
</evidence>
<dbReference type="GO" id="GO:0005829">
    <property type="term" value="C:cytosol"/>
    <property type="evidence" value="ECO:0007669"/>
    <property type="project" value="TreeGrafter"/>
</dbReference>
<keyword evidence="4" id="KW-0963">Cytoplasm</keyword>
<dbReference type="GO" id="GO:0016607">
    <property type="term" value="C:nuclear speck"/>
    <property type="evidence" value="ECO:0007669"/>
    <property type="project" value="UniProtKB-SubCell"/>
</dbReference>
<dbReference type="InterPro" id="IPR021843">
    <property type="entry name" value="PSME4_C"/>
</dbReference>
<dbReference type="SUPFAM" id="SSF48371">
    <property type="entry name" value="ARM repeat"/>
    <property type="match status" value="2"/>
</dbReference>
<evidence type="ECO:0000256" key="4">
    <source>
        <dbReference type="ARBA" id="ARBA00022490"/>
    </source>
</evidence>
<evidence type="ECO:0000259" key="11">
    <source>
        <dbReference type="Pfam" id="PF16507"/>
    </source>
</evidence>